<gene>
    <name evidence="2" type="ORF">ET33_15985</name>
</gene>
<evidence type="ECO:0000313" key="2">
    <source>
        <dbReference type="EMBL" id="KEQ23616.1"/>
    </source>
</evidence>
<dbReference type="eggNOG" id="ENOG5030K91">
    <property type="taxonomic scope" value="Bacteria"/>
</dbReference>
<dbReference type="SUPFAM" id="SSF55136">
    <property type="entry name" value="Probable bacterial effector-binding domain"/>
    <property type="match status" value="1"/>
</dbReference>
<sequence>MIENAAKLPEMEPVMVEHKELKLIGIPCIGLNDMGGKYRHAKEALLSSAKHLPHIVNPQIHYGLWPHGPSQSHPDTHVYILCMEVESYDDIPEWFLRLTVPAHRCVVVANKDGNFEAAGQAVETHLREKGLQTSAGDRTYTICERYNYEGEGFARYSLPLVD</sequence>
<evidence type="ECO:0000259" key="1">
    <source>
        <dbReference type="SMART" id="SM00871"/>
    </source>
</evidence>
<protein>
    <recommendedName>
        <fullName evidence="1">AraC effector-binding domain-containing protein</fullName>
    </recommendedName>
</protein>
<proteinExistence type="predicted"/>
<feature type="domain" description="AraC effector-binding" evidence="1">
    <location>
        <begin position="11"/>
        <end position="161"/>
    </location>
</feature>
<dbReference type="InterPro" id="IPR010499">
    <property type="entry name" value="AraC_E-bd"/>
</dbReference>
<reference evidence="2 3" key="1">
    <citation type="submission" date="2014-06" db="EMBL/GenBank/DDBJ databases">
        <title>Draft genome sequence of Paenibacillus sp. MSt1.</title>
        <authorList>
            <person name="Aw Y.K."/>
            <person name="Ong K.S."/>
            <person name="Gan H.M."/>
            <person name="Lee S.M."/>
        </authorList>
    </citation>
    <scope>NUCLEOTIDE SEQUENCE [LARGE SCALE GENOMIC DNA]</scope>
    <source>
        <strain evidence="2 3">MSt1</strain>
    </source>
</reference>
<dbReference type="RefSeq" id="WP_036688276.1">
    <property type="nucleotide sequence ID" value="NZ_FYEP01000019.1"/>
</dbReference>
<dbReference type="EMBL" id="JNVM01000021">
    <property type="protein sequence ID" value="KEQ23616.1"/>
    <property type="molecule type" value="Genomic_DNA"/>
</dbReference>
<accession>A0A081NYU3</accession>
<dbReference type="OrthoDB" id="2629790at2"/>
<dbReference type="SMART" id="SM00871">
    <property type="entry name" value="AraC_E_bind"/>
    <property type="match status" value="1"/>
</dbReference>
<comment type="caution">
    <text evidence="2">The sequence shown here is derived from an EMBL/GenBank/DDBJ whole genome shotgun (WGS) entry which is preliminary data.</text>
</comment>
<dbReference type="Proteomes" id="UP000028123">
    <property type="component" value="Unassembled WGS sequence"/>
</dbReference>
<dbReference type="Pfam" id="PF14526">
    <property type="entry name" value="Cass2"/>
    <property type="match status" value="1"/>
</dbReference>
<evidence type="ECO:0000313" key="3">
    <source>
        <dbReference type="Proteomes" id="UP000028123"/>
    </source>
</evidence>
<dbReference type="InterPro" id="IPR011256">
    <property type="entry name" value="Reg_factor_effector_dom_sf"/>
</dbReference>
<keyword evidence="3" id="KW-1185">Reference proteome</keyword>
<dbReference type="InterPro" id="IPR029441">
    <property type="entry name" value="Cass2"/>
</dbReference>
<dbReference type="AlphaFoldDB" id="A0A081NYU3"/>
<organism evidence="2 3">
    <name type="scientific">Paenibacillus tyrfis</name>
    <dbReference type="NCBI Taxonomy" id="1501230"/>
    <lineage>
        <taxon>Bacteria</taxon>
        <taxon>Bacillati</taxon>
        <taxon>Bacillota</taxon>
        <taxon>Bacilli</taxon>
        <taxon>Bacillales</taxon>
        <taxon>Paenibacillaceae</taxon>
        <taxon>Paenibacillus</taxon>
    </lineage>
</organism>
<name>A0A081NYU3_9BACL</name>